<dbReference type="InterPro" id="IPR047055">
    <property type="entry name" value="MotA-like"/>
</dbReference>
<keyword evidence="8" id="KW-0283">Flagellar rotation</keyword>
<keyword evidence="9" id="KW-0375">Hydrogen ion transport</keyword>
<keyword evidence="3" id="KW-0813">Transport</keyword>
<feature type="transmembrane region" description="Helical" evidence="13">
    <location>
        <begin position="202"/>
        <end position="224"/>
    </location>
</feature>
<comment type="caution">
    <text evidence="16">The sequence shown here is derived from an EMBL/GenBank/DDBJ whole genome shotgun (WGS) entry which is preliminary data.</text>
</comment>
<keyword evidence="6" id="KW-0997">Cell inner membrane</keyword>
<keyword evidence="16" id="KW-0282">Flagellum</keyword>
<keyword evidence="10 13" id="KW-1133">Transmembrane helix</keyword>
<dbReference type="InterPro" id="IPR046786">
    <property type="entry name" value="MotA_N"/>
</dbReference>
<keyword evidence="16" id="KW-0966">Cell projection</keyword>
<keyword evidence="16" id="KW-0969">Cilium</keyword>
<evidence type="ECO:0000256" key="12">
    <source>
        <dbReference type="ARBA" id="ARBA00023136"/>
    </source>
</evidence>
<feature type="transmembrane region" description="Helical" evidence="13">
    <location>
        <begin position="171"/>
        <end position="190"/>
    </location>
</feature>
<comment type="similarity">
    <text evidence="2">Belongs to the MotA family.</text>
</comment>
<feature type="domain" description="MotA/TolQ/ExbB proton channel" evidence="14">
    <location>
        <begin position="123"/>
        <end position="233"/>
    </location>
</feature>
<name>A0A855X8M0_9BACT</name>
<organism evidence="16 17">
    <name type="scientific">candidate division GN15 bacterium</name>
    <dbReference type="NCBI Taxonomy" id="2072418"/>
    <lineage>
        <taxon>Bacteria</taxon>
        <taxon>candidate division GN15</taxon>
    </lineage>
</organism>
<evidence type="ECO:0000259" key="14">
    <source>
        <dbReference type="Pfam" id="PF01618"/>
    </source>
</evidence>
<sequence>MFIFIGCIVVLGGVIGGFMLHGGQILALNQPSELLIIGGAALGSLLIASPLGVIKKIVNQVTGAFGAGISKQDYLDLLVMMYEIFNVARRDGLVGLENHIEHPEESEIFKRYPRFLKNHEAVSFFADTMRVVITGSVQPHDLEDLMDADIEVLHEEELRPSQSLAAIADSLPGLGIVAAVLGVVITMASLDGPPSEIGEKVAAALVGTFLGILGCYGFLGPLAANLSHRTHDMKQYLGCMKHALLSFHKGVAGVIAVEFARRTLYAEVRPTFLELEKACNDAKKR</sequence>
<evidence type="ECO:0000256" key="9">
    <source>
        <dbReference type="ARBA" id="ARBA00022781"/>
    </source>
</evidence>
<evidence type="ECO:0000256" key="2">
    <source>
        <dbReference type="ARBA" id="ARBA00008038"/>
    </source>
</evidence>
<evidence type="ECO:0000313" key="17">
    <source>
        <dbReference type="Proteomes" id="UP000250918"/>
    </source>
</evidence>
<proteinExistence type="inferred from homology"/>
<comment type="subcellular location">
    <subcellularLocation>
        <location evidence="1">Cell inner membrane</location>
        <topology evidence="1">Multi-pass membrane protein</topology>
    </subcellularLocation>
</comment>
<dbReference type="PROSITE" id="PS01307">
    <property type="entry name" value="MOTA"/>
    <property type="match status" value="1"/>
</dbReference>
<gene>
    <name evidence="16" type="primary">motA</name>
    <name evidence="16" type="ORF">C3F09_03785</name>
</gene>
<dbReference type="AlphaFoldDB" id="A0A855X8M0"/>
<dbReference type="Pfam" id="PF20560">
    <property type="entry name" value="MotA_N"/>
    <property type="match status" value="1"/>
</dbReference>
<evidence type="ECO:0000313" key="16">
    <source>
        <dbReference type="EMBL" id="PWB74597.1"/>
    </source>
</evidence>
<keyword evidence="7 13" id="KW-0812">Transmembrane</keyword>
<dbReference type="InterPro" id="IPR000540">
    <property type="entry name" value="Flag_MotA_CS"/>
</dbReference>
<evidence type="ECO:0000256" key="8">
    <source>
        <dbReference type="ARBA" id="ARBA00022779"/>
    </source>
</evidence>
<feature type="transmembrane region" description="Helical" evidence="13">
    <location>
        <begin position="7"/>
        <end position="28"/>
    </location>
</feature>
<feature type="transmembrane region" description="Helical" evidence="13">
    <location>
        <begin position="34"/>
        <end position="54"/>
    </location>
</feature>
<dbReference type="PANTHER" id="PTHR30433:SF4">
    <property type="entry name" value="MOTILITY PROTEIN A"/>
    <property type="match status" value="1"/>
</dbReference>
<evidence type="ECO:0000259" key="15">
    <source>
        <dbReference type="Pfam" id="PF20560"/>
    </source>
</evidence>
<evidence type="ECO:0000256" key="7">
    <source>
        <dbReference type="ARBA" id="ARBA00022692"/>
    </source>
</evidence>
<keyword evidence="11" id="KW-0406">Ion transport</keyword>
<dbReference type="InterPro" id="IPR002898">
    <property type="entry name" value="MotA_ExbB_proton_chnl"/>
</dbReference>
<dbReference type="GO" id="GO:1902600">
    <property type="term" value="P:proton transmembrane transport"/>
    <property type="evidence" value="ECO:0007669"/>
    <property type="project" value="UniProtKB-KW"/>
</dbReference>
<feature type="domain" description="Motility protein A N-terminal" evidence="15">
    <location>
        <begin position="4"/>
        <end position="92"/>
    </location>
</feature>
<evidence type="ECO:0000256" key="11">
    <source>
        <dbReference type="ARBA" id="ARBA00023065"/>
    </source>
</evidence>
<dbReference type="PANTHER" id="PTHR30433">
    <property type="entry name" value="CHEMOTAXIS PROTEIN MOTA"/>
    <property type="match status" value="1"/>
</dbReference>
<evidence type="ECO:0000256" key="10">
    <source>
        <dbReference type="ARBA" id="ARBA00022989"/>
    </source>
</evidence>
<dbReference type="GO" id="GO:0005886">
    <property type="term" value="C:plasma membrane"/>
    <property type="evidence" value="ECO:0007669"/>
    <property type="project" value="UniProtKB-SubCell"/>
</dbReference>
<dbReference type="Proteomes" id="UP000250918">
    <property type="component" value="Unassembled WGS sequence"/>
</dbReference>
<keyword evidence="5" id="KW-0145">Chemotaxis</keyword>
<reference evidence="16 17" key="1">
    <citation type="journal article" date="2018" name="ISME J.">
        <title>A methanotrophic archaeon couples anaerobic oxidation of methane to Fe(III) reduction.</title>
        <authorList>
            <person name="Cai C."/>
            <person name="Leu A.O."/>
            <person name="Xie G.J."/>
            <person name="Guo J."/>
            <person name="Feng Y."/>
            <person name="Zhao J.X."/>
            <person name="Tyson G.W."/>
            <person name="Yuan Z."/>
            <person name="Hu S."/>
        </authorList>
    </citation>
    <scope>NUCLEOTIDE SEQUENCE [LARGE SCALE GENOMIC DNA]</scope>
    <source>
        <strain evidence="16">FeB_12</strain>
    </source>
</reference>
<keyword evidence="4" id="KW-1003">Cell membrane</keyword>
<protein>
    <submittedName>
        <fullName evidence="16">Flagellar motor stator protein MotA</fullName>
    </submittedName>
</protein>
<dbReference type="GO" id="GO:0006935">
    <property type="term" value="P:chemotaxis"/>
    <property type="evidence" value="ECO:0007669"/>
    <property type="project" value="UniProtKB-KW"/>
</dbReference>
<evidence type="ECO:0000256" key="3">
    <source>
        <dbReference type="ARBA" id="ARBA00022448"/>
    </source>
</evidence>
<dbReference type="EMBL" id="PQAP01000027">
    <property type="protein sequence ID" value="PWB74597.1"/>
    <property type="molecule type" value="Genomic_DNA"/>
</dbReference>
<keyword evidence="12 13" id="KW-0472">Membrane</keyword>
<evidence type="ECO:0000256" key="4">
    <source>
        <dbReference type="ARBA" id="ARBA00022475"/>
    </source>
</evidence>
<dbReference type="GO" id="GO:0071978">
    <property type="term" value="P:bacterial-type flagellum-dependent swarming motility"/>
    <property type="evidence" value="ECO:0007669"/>
    <property type="project" value="InterPro"/>
</dbReference>
<accession>A0A855X8M0</accession>
<evidence type="ECO:0000256" key="5">
    <source>
        <dbReference type="ARBA" id="ARBA00022500"/>
    </source>
</evidence>
<evidence type="ECO:0000256" key="6">
    <source>
        <dbReference type="ARBA" id="ARBA00022519"/>
    </source>
</evidence>
<dbReference type="Pfam" id="PF01618">
    <property type="entry name" value="MotA_ExbB"/>
    <property type="match status" value="1"/>
</dbReference>
<evidence type="ECO:0000256" key="13">
    <source>
        <dbReference type="SAM" id="Phobius"/>
    </source>
</evidence>
<evidence type="ECO:0000256" key="1">
    <source>
        <dbReference type="ARBA" id="ARBA00004429"/>
    </source>
</evidence>
<dbReference type="InterPro" id="IPR022522">
    <property type="entry name" value="Flagellar_motor_stator_MotA"/>
</dbReference>
<dbReference type="NCBIfam" id="TIGR03818">
    <property type="entry name" value="MotA1"/>
    <property type="match status" value="1"/>
</dbReference>